<keyword evidence="1" id="KW-0732">Signal</keyword>
<dbReference type="Pfam" id="PF04264">
    <property type="entry name" value="YceI"/>
    <property type="match status" value="1"/>
</dbReference>
<dbReference type="EMBL" id="JAQQLI010000001">
    <property type="protein sequence ID" value="MDC7784125.1"/>
    <property type="molecule type" value="Genomic_DNA"/>
</dbReference>
<reference evidence="3" key="2">
    <citation type="submission" date="2023-02" db="EMBL/GenBank/DDBJ databases">
        <authorList>
            <person name="Rayyan A."/>
            <person name="Meyer T."/>
            <person name="Kyndt J.A."/>
        </authorList>
    </citation>
    <scope>NUCLEOTIDE SEQUENCE</scope>
    <source>
        <strain evidence="3">DSM 9987</strain>
    </source>
</reference>
<dbReference type="PANTHER" id="PTHR34406:SF1">
    <property type="entry name" value="PROTEIN YCEI"/>
    <property type="match status" value="1"/>
</dbReference>
<comment type="caution">
    <text evidence="3">The sequence shown here is derived from an EMBL/GenBank/DDBJ whole genome shotgun (WGS) entry which is preliminary data.</text>
</comment>
<evidence type="ECO:0000313" key="4">
    <source>
        <dbReference type="Proteomes" id="UP001165652"/>
    </source>
</evidence>
<accession>A0ABT5J380</accession>
<evidence type="ECO:0000313" key="3">
    <source>
        <dbReference type="EMBL" id="MDC7784125.1"/>
    </source>
</evidence>
<dbReference type="InterPro" id="IPR036761">
    <property type="entry name" value="TTHA0802/YceI-like_sf"/>
</dbReference>
<name>A0ABT5J380_RHOTP</name>
<protein>
    <submittedName>
        <fullName evidence="3">YceI family protein</fullName>
    </submittedName>
</protein>
<dbReference type="PANTHER" id="PTHR34406">
    <property type="entry name" value="PROTEIN YCEI"/>
    <property type="match status" value="1"/>
</dbReference>
<feature type="signal peptide" evidence="1">
    <location>
        <begin position="1"/>
        <end position="22"/>
    </location>
</feature>
<feature type="domain" description="Lipid/polyisoprenoid-binding YceI-like" evidence="2">
    <location>
        <begin position="42"/>
        <end position="205"/>
    </location>
</feature>
<sequence>MRIFLPAAVAAVVLVLSGPASAQSAPPERPGRPDVSRVAAGTYKVDTDHTQVAFTVNHFGFTDYHGLIGGSTGSLTIDPSQPAAAKVEIEIPLGAAITTSKALDAHLQKADFFETARFPKATFRSTRIEVDGERARIVGDLTLRGVTQPVVLDARFTGAGVNPMNKAATIGFEASTSIKRSAFGMTFAVPMVSDQVDLTIAAAFEKAN</sequence>
<dbReference type="SUPFAM" id="SSF101874">
    <property type="entry name" value="YceI-like"/>
    <property type="match status" value="1"/>
</dbReference>
<dbReference type="InterPro" id="IPR007372">
    <property type="entry name" value="Lipid/polyisoprenoid-bd_YceI"/>
</dbReference>
<keyword evidence="4" id="KW-1185">Reference proteome</keyword>
<feature type="chain" id="PRO_5047412572" evidence="1">
    <location>
        <begin position="23"/>
        <end position="208"/>
    </location>
</feature>
<organism evidence="3 4">
    <name type="scientific">Rhodoplanes tepidamans</name>
    <name type="common">Rhodoplanes cryptolactis</name>
    <dbReference type="NCBI Taxonomy" id="200616"/>
    <lineage>
        <taxon>Bacteria</taxon>
        <taxon>Pseudomonadati</taxon>
        <taxon>Pseudomonadota</taxon>
        <taxon>Alphaproteobacteria</taxon>
        <taxon>Hyphomicrobiales</taxon>
        <taxon>Nitrobacteraceae</taxon>
        <taxon>Rhodoplanes</taxon>
    </lineage>
</organism>
<dbReference type="Gene3D" id="2.40.128.110">
    <property type="entry name" value="Lipid/polyisoprenoid-binding, YceI-like"/>
    <property type="match status" value="1"/>
</dbReference>
<gene>
    <name evidence="3" type="ORF">PQJ73_00375</name>
</gene>
<dbReference type="RefSeq" id="WP_272774976.1">
    <property type="nucleotide sequence ID" value="NZ_JAQQLI010000001.1"/>
</dbReference>
<evidence type="ECO:0000259" key="2">
    <source>
        <dbReference type="SMART" id="SM00867"/>
    </source>
</evidence>
<evidence type="ECO:0000256" key="1">
    <source>
        <dbReference type="SAM" id="SignalP"/>
    </source>
</evidence>
<proteinExistence type="predicted"/>
<reference evidence="3" key="1">
    <citation type="journal article" date="2023" name="Microbiol Resour">
        <title>Genome Sequences of Rhodoplanes serenus and Two Thermotolerant Strains, Rhodoplanes tepidamans and 'Rhodoplanes cryptolactis,' Further Refine the Genus.</title>
        <authorList>
            <person name="Rayyan A.A."/>
            <person name="Kyndt J.A."/>
        </authorList>
    </citation>
    <scope>NUCLEOTIDE SEQUENCE</scope>
    <source>
        <strain evidence="3">DSM 9987</strain>
    </source>
</reference>
<dbReference type="Proteomes" id="UP001165652">
    <property type="component" value="Unassembled WGS sequence"/>
</dbReference>
<dbReference type="SMART" id="SM00867">
    <property type="entry name" value="YceI"/>
    <property type="match status" value="1"/>
</dbReference>